<dbReference type="PANTHER" id="PTHR30031:SF0">
    <property type="entry name" value="PHOSPHOENOLPYRUVATE CARBOXYKINASE (ATP)"/>
    <property type="match status" value="1"/>
</dbReference>
<evidence type="ECO:0000256" key="4">
    <source>
        <dbReference type="ARBA" id="ARBA00022432"/>
    </source>
</evidence>
<feature type="binding site" evidence="10">
    <location>
        <begin position="237"/>
        <end position="245"/>
    </location>
    <ligand>
        <name>ATP</name>
        <dbReference type="ChEBI" id="CHEBI:30616"/>
    </ligand>
</feature>
<organism evidence="11 12">
    <name type="scientific">Rubricella aquisinus</name>
    <dbReference type="NCBI Taxonomy" id="2028108"/>
    <lineage>
        <taxon>Bacteria</taxon>
        <taxon>Pseudomonadati</taxon>
        <taxon>Pseudomonadota</taxon>
        <taxon>Alphaproteobacteria</taxon>
        <taxon>Rhodobacterales</taxon>
        <taxon>Paracoccaceae</taxon>
        <taxon>Rubricella</taxon>
    </lineage>
</organism>
<feature type="binding site" evidence="10">
    <location>
        <position position="449"/>
    </location>
    <ligand>
        <name>ATP</name>
        <dbReference type="ChEBI" id="CHEBI:30616"/>
    </ligand>
</feature>
<feature type="binding site" evidence="10">
    <location>
        <position position="200"/>
    </location>
    <ligand>
        <name>Mn(2+)</name>
        <dbReference type="ChEBI" id="CHEBI:29035"/>
    </ligand>
</feature>
<comment type="caution">
    <text evidence="10">Lacks conserved residue(s) required for the propagation of feature annotation.</text>
</comment>
<dbReference type="GO" id="GO:0004612">
    <property type="term" value="F:phosphoenolpyruvate carboxykinase (ATP) activity"/>
    <property type="evidence" value="ECO:0007669"/>
    <property type="project" value="UniProtKB-UniRule"/>
</dbReference>
<evidence type="ECO:0000313" key="11">
    <source>
        <dbReference type="EMBL" id="MBB5515307.1"/>
    </source>
</evidence>
<gene>
    <name evidence="10" type="primary">pckA</name>
    <name evidence="11" type="ORF">FHS89_001317</name>
</gene>
<dbReference type="GO" id="GO:0046872">
    <property type="term" value="F:metal ion binding"/>
    <property type="evidence" value="ECO:0007669"/>
    <property type="project" value="UniProtKB-KW"/>
</dbReference>
<dbReference type="PIRSF" id="PIRSF006294">
    <property type="entry name" value="PEP_crbxkin"/>
    <property type="match status" value="1"/>
</dbReference>
<evidence type="ECO:0000313" key="12">
    <source>
        <dbReference type="Proteomes" id="UP000553766"/>
    </source>
</evidence>
<keyword evidence="5 10" id="KW-0547">Nucleotide-binding</keyword>
<dbReference type="NCBIfam" id="NF006822">
    <property type="entry name" value="PRK09344.1-4"/>
    <property type="match status" value="1"/>
</dbReference>
<feature type="binding site" evidence="10">
    <location>
        <position position="200"/>
    </location>
    <ligand>
        <name>ATP</name>
        <dbReference type="ChEBI" id="CHEBI:30616"/>
    </ligand>
</feature>
<feature type="binding site" evidence="10">
    <location>
        <position position="258"/>
    </location>
    <ligand>
        <name>Mn(2+)</name>
        <dbReference type="ChEBI" id="CHEBI:29035"/>
    </ligand>
</feature>
<dbReference type="EMBL" id="JACIJS010000003">
    <property type="protein sequence ID" value="MBB5515307.1"/>
    <property type="molecule type" value="Genomic_DNA"/>
</dbReference>
<evidence type="ECO:0000256" key="2">
    <source>
        <dbReference type="ARBA" id="ARBA00006052"/>
    </source>
</evidence>
<evidence type="ECO:0000256" key="9">
    <source>
        <dbReference type="ARBA" id="ARBA00047371"/>
    </source>
</evidence>
<dbReference type="Pfam" id="PF01293">
    <property type="entry name" value="PEPCK_ATP"/>
    <property type="match status" value="1"/>
</dbReference>
<feature type="binding site" evidence="10">
    <location>
        <position position="194"/>
    </location>
    <ligand>
        <name>substrate</name>
    </ligand>
</feature>
<comment type="function">
    <text evidence="10">Involved in the gluconeogenesis. Catalyzes the conversion of oxaloacetate (OAA) to phosphoenolpyruvate (PEP) through direct phosphoryl transfer between the nucleoside triphosphate and OAA.</text>
</comment>
<feature type="binding site" evidence="10">
    <location>
        <position position="60"/>
    </location>
    <ligand>
        <name>substrate</name>
    </ligand>
</feature>
<sequence length="534" mass="58475">METGKVNPSFRLEQSGITGVKTVHYNLLEHDLINAAVRRGEGEVGRGGAFLVTTGKHTGRSPLDKFVVREASVEDSIWWENNKPMSPEAFAVLKADMLKHVKGSEMFVQDLYGGADPEYRLNVRLVTELAWHNLFIRHLLRRPELEELETFTSEFTVLNCPSFNADPARHGCRSETVIAISFEEKLVLIGGTSYAGENKKSVFSILNYLLPAKGVMPMHCSANHAPGNPKDTAVFFGLSGTGKTTLSADPSRVLIGDDEHGWTSESTFNFEGGCYAKTIDLNPKAEPEIYATTSKFGTVIENMVYDPYTKELDFQDDSLTANMRCAYPLHYISNASETSIGGYPRNVVMLTCDAFGVLPPIARLTPAQAMYHFLSGFTSKVAGTEKGVTEPQPTFSTCFGAPFMPRRPEVYGALLRDKIAEHGADCWLVNTGWTGGAYGTGSRMPIRATRALLHAALDGSLKDATFRTDPNFGFEVPISVDGVSDVLLDPRRTWDDKAAYDAQAAKLASMFAENFGQYEPFVGEDVLAAAVKAA</sequence>
<comment type="subcellular location">
    <subcellularLocation>
        <location evidence="10">Cytoplasm</location>
    </subcellularLocation>
</comment>
<reference evidence="11 12" key="1">
    <citation type="submission" date="2020-08" db="EMBL/GenBank/DDBJ databases">
        <title>Genomic Encyclopedia of Type Strains, Phase IV (KMG-IV): sequencing the most valuable type-strain genomes for metagenomic binning, comparative biology and taxonomic classification.</title>
        <authorList>
            <person name="Goeker M."/>
        </authorList>
    </citation>
    <scope>NUCLEOTIDE SEQUENCE [LARGE SCALE GENOMIC DNA]</scope>
    <source>
        <strain evidence="11 12">DSM 103377</strain>
    </source>
</reference>
<dbReference type="AlphaFoldDB" id="A0A840X3Q5"/>
<dbReference type="CDD" id="cd00484">
    <property type="entry name" value="PEPCK_ATP"/>
    <property type="match status" value="1"/>
</dbReference>
<dbReference type="GO" id="GO:0016301">
    <property type="term" value="F:kinase activity"/>
    <property type="evidence" value="ECO:0007669"/>
    <property type="project" value="UniProtKB-KW"/>
</dbReference>
<proteinExistence type="inferred from homology"/>
<dbReference type="NCBIfam" id="NF006820">
    <property type="entry name" value="PRK09344.1-2"/>
    <property type="match status" value="1"/>
</dbReference>
<dbReference type="EC" id="4.1.1.49" evidence="3 10"/>
<evidence type="ECO:0000256" key="1">
    <source>
        <dbReference type="ARBA" id="ARBA00004742"/>
    </source>
</evidence>
<feature type="binding site" evidence="10">
    <location>
        <position position="200"/>
    </location>
    <ligand>
        <name>substrate</name>
    </ligand>
</feature>
<dbReference type="Gene3D" id="3.90.228.20">
    <property type="match status" value="1"/>
</dbReference>
<comment type="caution">
    <text evidence="11">The sequence shown here is derived from an EMBL/GenBank/DDBJ whole genome shotgun (WGS) entry which is preliminary data.</text>
</comment>
<dbReference type="NCBIfam" id="TIGR00224">
    <property type="entry name" value="pckA"/>
    <property type="match status" value="1"/>
</dbReference>
<keyword evidence="11" id="KW-0808">Transferase</keyword>
<dbReference type="Proteomes" id="UP000553766">
    <property type="component" value="Unassembled WGS sequence"/>
</dbReference>
<feature type="binding site" evidence="10">
    <location>
        <position position="324"/>
    </location>
    <ligand>
        <name>substrate</name>
    </ligand>
</feature>
<dbReference type="InterPro" id="IPR008210">
    <property type="entry name" value="PEP_carboxykinase_N"/>
</dbReference>
<evidence type="ECO:0000256" key="5">
    <source>
        <dbReference type="ARBA" id="ARBA00022741"/>
    </source>
</evidence>
<comment type="catalytic activity">
    <reaction evidence="9 10">
        <text>oxaloacetate + ATP = phosphoenolpyruvate + ADP + CO2</text>
        <dbReference type="Rhea" id="RHEA:18617"/>
        <dbReference type="ChEBI" id="CHEBI:16452"/>
        <dbReference type="ChEBI" id="CHEBI:16526"/>
        <dbReference type="ChEBI" id="CHEBI:30616"/>
        <dbReference type="ChEBI" id="CHEBI:58702"/>
        <dbReference type="ChEBI" id="CHEBI:456216"/>
        <dbReference type="EC" id="4.1.1.49"/>
    </reaction>
</comment>
<keyword evidence="7 10" id="KW-0067">ATP-binding</keyword>
<keyword evidence="12" id="KW-1185">Reference proteome</keyword>
<dbReference type="Gene3D" id="3.40.449.10">
    <property type="entry name" value="Phosphoenolpyruvate Carboxykinase, domain 1"/>
    <property type="match status" value="1"/>
</dbReference>
<dbReference type="SUPFAM" id="SSF68923">
    <property type="entry name" value="PEP carboxykinase N-terminal domain"/>
    <property type="match status" value="1"/>
</dbReference>
<dbReference type="RefSeq" id="WP_184009752.1">
    <property type="nucleotide sequence ID" value="NZ_JACIJS010000003.1"/>
</dbReference>
<dbReference type="UniPathway" id="UPA00138"/>
<protein>
    <recommendedName>
        <fullName evidence="3 10">Phosphoenolpyruvate carboxykinase (ATP)</fullName>
        <shortName evidence="10">PCK</shortName>
        <shortName evidence="10">PEP carboxykinase</shortName>
        <shortName evidence="10">PEPCK</shortName>
        <ecNumber evidence="3 10">4.1.1.49</ecNumber>
    </recommendedName>
</protein>
<feature type="binding site" evidence="10">
    <location>
        <position position="286"/>
    </location>
    <ligand>
        <name>ATP</name>
        <dbReference type="ChEBI" id="CHEBI:30616"/>
    </ligand>
</feature>
<dbReference type="GO" id="GO:0005829">
    <property type="term" value="C:cytosol"/>
    <property type="evidence" value="ECO:0007669"/>
    <property type="project" value="TreeGrafter"/>
</dbReference>
<evidence type="ECO:0000256" key="7">
    <source>
        <dbReference type="ARBA" id="ARBA00022840"/>
    </source>
</evidence>
<dbReference type="Gene3D" id="2.170.8.10">
    <property type="entry name" value="Phosphoenolpyruvate Carboxykinase, domain 2"/>
    <property type="match status" value="1"/>
</dbReference>
<dbReference type="HAMAP" id="MF_00453">
    <property type="entry name" value="PEPCK_ATP"/>
    <property type="match status" value="1"/>
</dbReference>
<dbReference type="SUPFAM" id="SSF53795">
    <property type="entry name" value="PEP carboxykinase-like"/>
    <property type="match status" value="1"/>
</dbReference>
<evidence type="ECO:0000256" key="3">
    <source>
        <dbReference type="ARBA" id="ARBA00012363"/>
    </source>
</evidence>
<keyword evidence="8 10" id="KW-0456">Lyase</keyword>
<name>A0A840X3Q5_9RHOB</name>
<keyword evidence="4 10" id="KW-0312">Gluconeogenesis</keyword>
<dbReference type="GO" id="GO:0005524">
    <property type="term" value="F:ATP binding"/>
    <property type="evidence" value="ECO:0007669"/>
    <property type="project" value="UniProtKB-UniRule"/>
</dbReference>
<evidence type="ECO:0000256" key="6">
    <source>
        <dbReference type="ARBA" id="ARBA00022793"/>
    </source>
</evidence>
<comment type="cofactor">
    <cofactor evidence="10">
        <name>Mn(2+)</name>
        <dbReference type="ChEBI" id="CHEBI:29035"/>
    </cofactor>
    <text evidence="10">Binds 1 Mn(2+) ion per subunit.</text>
</comment>
<keyword evidence="10" id="KW-0479">Metal-binding</keyword>
<dbReference type="PANTHER" id="PTHR30031">
    <property type="entry name" value="PHOSPHOENOLPYRUVATE CARBOXYKINASE ATP"/>
    <property type="match status" value="1"/>
</dbReference>
<keyword evidence="11" id="KW-0670">Pyruvate</keyword>
<feature type="binding site" evidence="10">
    <location>
        <position position="219"/>
    </location>
    <ligand>
        <name>ATP</name>
        <dbReference type="ChEBI" id="CHEBI:30616"/>
    </ligand>
</feature>
<dbReference type="GO" id="GO:0006094">
    <property type="term" value="P:gluconeogenesis"/>
    <property type="evidence" value="ECO:0007669"/>
    <property type="project" value="UniProtKB-UniRule"/>
</dbReference>
<dbReference type="InterPro" id="IPR013035">
    <property type="entry name" value="PEP_carboxykinase_C"/>
</dbReference>
<evidence type="ECO:0000256" key="8">
    <source>
        <dbReference type="ARBA" id="ARBA00023239"/>
    </source>
</evidence>
<comment type="pathway">
    <text evidence="1 10">Carbohydrate biosynthesis; gluconeogenesis.</text>
</comment>
<feature type="binding site" evidence="10">
    <location>
        <position position="324"/>
    </location>
    <ligand>
        <name>ATP</name>
        <dbReference type="ChEBI" id="CHEBI:30616"/>
    </ligand>
</feature>
<dbReference type="NCBIfam" id="NF006821">
    <property type="entry name" value="PRK09344.1-3"/>
    <property type="match status" value="1"/>
</dbReference>
<evidence type="ECO:0000256" key="10">
    <source>
        <dbReference type="HAMAP-Rule" id="MF_00453"/>
    </source>
</evidence>
<keyword evidence="10" id="KW-0464">Manganese</keyword>
<accession>A0A840X3Q5</accession>
<comment type="similarity">
    <text evidence="2 10">Belongs to the phosphoenolpyruvate carboxykinase (ATP) family.</text>
</comment>
<keyword evidence="6 10" id="KW-0210">Decarboxylase</keyword>
<keyword evidence="10" id="KW-0963">Cytoplasm</keyword>
<feature type="binding site" evidence="10">
    <location>
        <position position="219"/>
    </location>
    <ligand>
        <name>Mn(2+)</name>
        <dbReference type="ChEBI" id="CHEBI:29035"/>
    </ligand>
</feature>
<keyword evidence="11" id="KW-0418">Kinase</keyword>
<dbReference type="InterPro" id="IPR001272">
    <property type="entry name" value="PEP_carboxykinase_ATP"/>
</dbReference>